<organism evidence="10 11">
    <name type="scientific">Asanoa iriomotensis</name>
    <dbReference type="NCBI Taxonomy" id="234613"/>
    <lineage>
        <taxon>Bacteria</taxon>
        <taxon>Bacillati</taxon>
        <taxon>Actinomycetota</taxon>
        <taxon>Actinomycetes</taxon>
        <taxon>Micromonosporales</taxon>
        <taxon>Micromonosporaceae</taxon>
        <taxon>Asanoa</taxon>
    </lineage>
</organism>
<evidence type="ECO:0000256" key="5">
    <source>
        <dbReference type="ARBA" id="ARBA00022989"/>
    </source>
</evidence>
<dbReference type="PANTHER" id="PTHR43005:SF1">
    <property type="entry name" value="SPERMIDINE_PUTRESCINE TRANSPORT SYSTEM PERMEASE PROTEIN"/>
    <property type="match status" value="1"/>
</dbReference>
<feature type="region of interest" description="Disordered" evidence="8">
    <location>
        <begin position="1"/>
        <end position="23"/>
    </location>
</feature>
<comment type="similarity">
    <text evidence="7">Belongs to the binding-protein-dependent transport system permease family.</text>
</comment>
<feature type="transmembrane region" description="Helical" evidence="7">
    <location>
        <begin position="127"/>
        <end position="146"/>
    </location>
</feature>
<name>A0ABQ4CEE6_9ACTN</name>
<dbReference type="EMBL" id="BONC01000090">
    <property type="protein sequence ID" value="GIF61139.1"/>
    <property type="molecule type" value="Genomic_DNA"/>
</dbReference>
<accession>A0ABQ4CEE6</accession>
<feature type="transmembrane region" description="Helical" evidence="7">
    <location>
        <begin position="281"/>
        <end position="303"/>
    </location>
</feature>
<feature type="transmembrane region" description="Helical" evidence="7">
    <location>
        <begin position="166"/>
        <end position="186"/>
    </location>
</feature>
<evidence type="ECO:0000313" key="11">
    <source>
        <dbReference type="Proteomes" id="UP000624325"/>
    </source>
</evidence>
<feature type="domain" description="ABC transmembrane type-1" evidence="9">
    <location>
        <begin position="89"/>
        <end position="302"/>
    </location>
</feature>
<feature type="transmembrane region" description="Helical" evidence="7">
    <location>
        <begin position="28"/>
        <end position="57"/>
    </location>
</feature>
<dbReference type="PROSITE" id="PS50928">
    <property type="entry name" value="ABC_TM1"/>
    <property type="match status" value="1"/>
</dbReference>
<dbReference type="InterPro" id="IPR000515">
    <property type="entry name" value="MetI-like"/>
</dbReference>
<evidence type="ECO:0000313" key="10">
    <source>
        <dbReference type="EMBL" id="GIF61139.1"/>
    </source>
</evidence>
<dbReference type="SUPFAM" id="SSF161098">
    <property type="entry name" value="MetI-like"/>
    <property type="match status" value="1"/>
</dbReference>
<keyword evidence="4 7" id="KW-0812">Transmembrane</keyword>
<evidence type="ECO:0000256" key="7">
    <source>
        <dbReference type="RuleBase" id="RU363032"/>
    </source>
</evidence>
<dbReference type="InterPro" id="IPR035906">
    <property type="entry name" value="MetI-like_sf"/>
</dbReference>
<evidence type="ECO:0000256" key="4">
    <source>
        <dbReference type="ARBA" id="ARBA00022692"/>
    </source>
</evidence>
<sequence length="312" mass="34250">METLTRPGPVDTPVRAGPRRRGRQGRRLGYGMLTPSLVVLAVLIILPLAYSLVLSLFSWKLTDLNLPKPFVGVDNYTRILHDPTVGRALVNTVIYVVGAISVELVLGFVVAAALFEMTKGRKLANALILLPMIIAPVVTALLWRYLLDPQFGLVTQLSSAVGLPSGIGWFGSSGLALPALIAVDVWQWTPFVVLVMHAGMLSISEEQFEAARVDGAGQLRILRSIVLPAIVPQILLILLFRTMDTYRIFDTVFVLTKGGPGLSTETIGLYTYRTGFSYFDMGYAMALSVFILLTVLVVSAFYIRLLRRREAL</sequence>
<evidence type="ECO:0000256" key="6">
    <source>
        <dbReference type="ARBA" id="ARBA00023136"/>
    </source>
</evidence>
<dbReference type="PANTHER" id="PTHR43005">
    <property type="entry name" value="BLR7065 PROTEIN"/>
    <property type="match status" value="1"/>
</dbReference>
<reference evidence="10 11" key="1">
    <citation type="submission" date="2021-01" db="EMBL/GenBank/DDBJ databases">
        <title>Whole genome shotgun sequence of Asanoa iriomotensis NBRC 100142.</title>
        <authorList>
            <person name="Komaki H."/>
            <person name="Tamura T."/>
        </authorList>
    </citation>
    <scope>NUCLEOTIDE SEQUENCE [LARGE SCALE GENOMIC DNA]</scope>
    <source>
        <strain evidence="10 11">NBRC 100142</strain>
    </source>
</reference>
<evidence type="ECO:0000256" key="3">
    <source>
        <dbReference type="ARBA" id="ARBA00022475"/>
    </source>
</evidence>
<feature type="transmembrane region" description="Helical" evidence="7">
    <location>
        <begin position="93"/>
        <end position="115"/>
    </location>
</feature>
<protein>
    <submittedName>
        <fullName evidence="10">Binding-protein-dependent transport system inner membrane protein</fullName>
    </submittedName>
</protein>
<dbReference type="Gene3D" id="1.10.3720.10">
    <property type="entry name" value="MetI-like"/>
    <property type="match status" value="1"/>
</dbReference>
<dbReference type="Proteomes" id="UP000624325">
    <property type="component" value="Unassembled WGS sequence"/>
</dbReference>
<evidence type="ECO:0000256" key="2">
    <source>
        <dbReference type="ARBA" id="ARBA00022448"/>
    </source>
</evidence>
<evidence type="ECO:0000259" key="9">
    <source>
        <dbReference type="PROSITE" id="PS50928"/>
    </source>
</evidence>
<comment type="subcellular location">
    <subcellularLocation>
        <location evidence="1 7">Cell membrane</location>
        <topology evidence="1 7">Multi-pass membrane protein</topology>
    </subcellularLocation>
</comment>
<dbReference type="CDD" id="cd06261">
    <property type="entry name" value="TM_PBP2"/>
    <property type="match status" value="1"/>
</dbReference>
<feature type="transmembrane region" description="Helical" evidence="7">
    <location>
        <begin position="221"/>
        <end position="240"/>
    </location>
</feature>
<keyword evidence="6 7" id="KW-0472">Membrane</keyword>
<evidence type="ECO:0000256" key="1">
    <source>
        <dbReference type="ARBA" id="ARBA00004651"/>
    </source>
</evidence>
<keyword evidence="3" id="KW-1003">Cell membrane</keyword>
<dbReference type="Pfam" id="PF00528">
    <property type="entry name" value="BPD_transp_1"/>
    <property type="match status" value="1"/>
</dbReference>
<comment type="caution">
    <text evidence="10">The sequence shown here is derived from an EMBL/GenBank/DDBJ whole genome shotgun (WGS) entry which is preliminary data.</text>
</comment>
<proteinExistence type="inferred from homology"/>
<gene>
    <name evidence="10" type="ORF">Air01nite_72340</name>
</gene>
<keyword evidence="2 7" id="KW-0813">Transport</keyword>
<evidence type="ECO:0000256" key="8">
    <source>
        <dbReference type="SAM" id="MobiDB-lite"/>
    </source>
</evidence>
<keyword evidence="5 7" id="KW-1133">Transmembrane helix</keyword>
<keyword evidence="11" id="KW-1185">Reference proteome</keyword>